<feature type="compositionally biased region" description="Low complexity" evidence="1">
    <location>
        <begin position="61"/>
        <end position="70"/>
    </location>
</feature>
<proteinExistence type="predicted"/>
<evidence type="ECO:0000256" key="1">
    <source>
        <dbReference type="SAM" id="MobiDB-lite"/>
    </source>
</evidence>
<evidence type="ECO:0008006" key="4">
    <source>
        <dbReference type="Google" id="ProtNLM"/>
    </source>
</evidence>
<dbReference type="RefSeq" id="WP_235705051.1">
    <property type="nucleotide sequence ID" value="NZ_JAKGBZ010000030.1"/>
</dbReference>
<keyword evidence="3" id="KW-1185">Reference proteome</keyword>
<gene>
    <name evidence="2" type="ORF">L2A60_13925</name>
</gene>
<dbReference type="SUPFAM" id="SSF103088">
    <property type="entry name" value="OmpA-like"/>
    <property type="match status" value="1"/>
</dbReference>
<sequence>MIYTVLSPKVETLPRHQLRGKALLALGLALSGCASMNPVTVFHRYEGGAIAHNPPPPPGLDEPYPNLASVPPKPPPLSPRLQRSIRGQLEAANTSQNALSAPAGGVAHPSAPQPPATPRAKPVLIRFRPGKAILPRSQRAILRALAARRGAADIAAIGFAPRQTPAGLNLAMLRATAIANELVRAGVPASAIRIEALSMGRGGAAQLIYASAPQPAQSRT</sequence>
<protein>
    <recommendedName>
        <fullName evidence="4">OmpA-like domain-containing protein</fullName>
    </recommendedName>
</protein>
<organism evidence="2 3">
    <name type="scientific">Acidiphilium iwatense</name>
    <dbReference type="NCBI Taxonomy" id="768198"/>
    <lineage>
        <taxon>Bacteria</taxon>
        <taxon>Pseudomonadati</taxon>
        <taxon>Pseudomonadota</taxon>
        <taxon>Alphaproteobacteria</taxon>
        <taxon>Acetobacterales</taxon>
        <taxon>Acidocellaceae</taxon>
        <taxon>Acidiphilium</taxon>
    </lineage>
</organism>
<dbReference type="InterPro" id="IPR036737">
    <property type="entry name" value="OmpA-like_sf"/>
</dbReference>
<name>A0ABS9DYF0_9PROT</name>
<feature type="region of interest" description="Disordered" evidence="1">
    <location>
        <begin position="52"/>
        <end position="120"/>
    </location>
</feature>
<dbReference type="Proteomes" id="UP001521209">
    <property type="component" value="Unassembled WGS sequence"/>
</dbReference>
<accession>A0ABS9DYF0</accession>
<evidence type="ECO:0000313" key="3">
    <source>
        <dbReference type="Proteomes" id="UP001521209"/>
    </source>
</evidence>
<dbReference type="EMBL" id="JAKGBZ010000030">
    <property type="protein sequence ID" value="MCF3947777.1"/>
    <property type="molecule type" value="Genomic_DNA"/>
</dbReference>
<reference evidence="2 3" key="1">
    <citation type="submission" date="2022-01" db="EMBL/GenBank/DDBJ databases">
        <authorList>
            <person name="Won M."/>
            <person name="Kim S.-J."/>
            <person name="Kwon S.-W."/>
        </authorList>
    </citation>
    <scope>NUCLEOTIDE SEQUENCE [LARGE SCALE GENOMIC DNA]</scope>
    <source>
        <strain evidence="2 3">KCTC 23505</strain>
    </source>
</reference>
<evidence type="ECO:0000313" key="2">
    <source>
        <dbReference type="EMBL" id="MCF3947777.1"/>
    </source>
</evidence>
<dbReference type="Gene3D" id="3.30.1330.60">
    <property type="entry name" value="OmpA-like domain"/>
    <property type="match status" value="1"/>
</dbReference>
<comment type="caution">
    <text evidence="2">The sequence shown here is derived from an EMBL/GenBank/DDBJ whole genome shotgun (WGS) entry which is preliminary data.</text>
</comment>